<dbReference type="Proteomes" id="UP000705994">
    <property type="component" value="Unassembled WGS sequence"/>
</dbReference>
<protein>
    <submittedName>
        <fullName evidence="3">Uncharacterized protein</fullName>
    </submittedName>
</protein>
<comment type="caution">
    <text evidence="3">The sequence shown here is derived from an EMBL/GenBank/DDBJ whole genome shotgun (WGS) entry which is preliminary data.</text>
</comment>
<dbReference type="AlphaFoldDB" id="A0AB35FYD4"/>
<evidence type="ECO:0000313" key="4">
    <source>
        <dbReference type="Proteomes" id="UP000705994"/>
    </source>
</evidence>
<evidence type="ECO:0000313" key="2">
    <source>
        <dbReference type="EMBL" id="MBZ5999805.1"/>
    </source>
</evidence>
<dbReference type="RefSeq" id="WP_010015400.1">
    <property type="nucleotide sequence ID" value="NZ_BPKU01000006.1"/>
</dbReference>
<organism evidence="3 5">
    <name type="scientific">Leuconostoc gelidum subsp. gelidum</name>
    <dbReference type="NCBI Taxonomy" id="1607839"/>
    <lineage>
        <taxon>Bacteria</taxon>
        <taxon>Bacillati</taxon>
        <taxon>Bacillota</taxon>
        <taxon>Bacilli</taxon>
        <taxon>Lactobacillales</taxon>
        <taxon>Lactobacillaceae</taxon>
        <taxon>Leuconostoc</taxon>
        <taxon>Leuconostoc gelidum group</taxon>
    </lineage>
</organism>
<dbReference type="GeneID" id="61038556"/>
<feature type="transmembrane region" description="Helical" evidence="1">
    <location>
        <begin position="29"/>
        <end position="46"/>
    </location>
</feature>
<dbReference type="EMBL" id="JAHBFV010000006">
    <property type="protein sequence ID" value="MBZ6015325.1"/>
    <property type="molecule type" value="Genomic_DNA"/>
</dbReference>
<name>A0AB35FYD4_LEUGE</name>
<evidence type="ECO:0000256" key="1">
    <source>
        <dbReference type="SAM" id="Phobius"/>
    </source>
</evidence>
<gene>
    <name evidence="3" type="ORF">KII88_02065</name>
    <name evidence="2" type="ORF">KIJ07_05125</name>
</gene>
<keyword evidence="1" id="KW-0472">Membrane</keyword>
<evidence type="ECO:0000313" key="3">
    <source>
        <dbReference type="EMBL" id="MBZ6015325.1"/>
    </source>
</evidence>
<keyword evidence="1" id="KW-1133">Transmembrane helix</keyword>
<accession>A0AB35FYD4</accession>
<evidence type="ECO:0000313" key="5">
    <source>
        <dbReference type="Proteomes" id="UP000727071"/>
    </source>
</evidence>
<proteinExistence type="predicted"/>
<keyword evidence="1" id="KW-0812">Transmembrane</keyword>
<reference evidence="3 4" key="1">
    <citation type="submission" date="2021-05" db="EMBL/GenBank/DDBJ databases">
        <title>Pangenome of Leuconostoc gelidum warrants species status for Leuconostoc gelidum subsp. gasicomitatum.</title>
        <authorList>
            <person name="Johansson P."/>
            <person name="Sade E."/>
            <person name="Hultman J."/>
            <person name="Auvinen P."/>
            <person name="Bjorkroth J."/>
        </authorList>
    </citation>
    <scope>NUCLEOTIDE SEQUENCE</scope>
    <source>
        <strain evidence="2 4">AMKR21</strain>
        <strain evidence="3">C220d</strain>
    </source>
</reference>
<sequence length="47" mass="5263">MSTALQVIFLIFGALLIGAYRKPNPRQKYQKYLGSILLVVGIITLLK</sequence>
<dbReference type="EMBL" id="JAHBFX010000005">
    <property type="protein sequence ID" value="MBZ5999805.1"/>
    <property type="molecule type" value="Genomic_DNA"/>
</dbReference>
<dbReference type="Proteomes" id="UP000727071">
    <property type="component" value="Unassembled WGS sequence"/>
</dbReference>
<keyword evidence="4" id="KW-1185">Reference proteome</keyword>